<keyword evidence="3 8" id="KW-0812">Transmembrane</keyword>
<dbReference type="InParanoid" id="A7SIM6"/>
<evidence type="ECO:0000259" key="9">
    <source>
        <dbReference type="Pfam" id="PF24764"/>
    </source>
</evidence>
<dbReference type="Proteomes" id="UP000001593">
    <property type="component" value="Unassembled WGS sequence"/>
</dbReference>
<comment type="similarity">
    <text evidence="2">Belongs to the SID1 family.</text>
</comment>
<organism evidence="10 11">
    <name type="scientific">Nematostella vectensis</name>
    <name type="common">Starlet sea anemone</name>
    <dbReference type="NCBI Taxonomy" id="45351"/>
    <lineage>
        <taxon>Eukaryota</taxon>
        <taxon>Metazoa</taxon>
        <taxon>Cnidaria</taxon>
        <taxon>Anthozoa</taxon>
        <taxon>Hexacorallia</taxon>
        <taxon>Actiniaria</taxon>
        <taxon>Edwardsiidae</taxon>
        <taxon>Nematostella</taxon>
    </lineage>
</organism>
<feature type="transmembrane region" description="Helical" evidence="8">
    <location>
        <begin position="586"/>
        <end position="609"/>
    </location>
</feature>
<feature type="transmembrane region" description="Helical" evidence="8">
    <location>
        <begin position="533"/>
        <end position="554"/>
    </location>
</feature>
<sequence>MAAALRNLRDGFIKEYFHMGFSCKEISSCLLFDHGIQLSERQIKRILAKQSLGRRRFSDFDDIIKTIEDELKGSGSIVGYRTMWQKLIVDHQLSVSKEFVRNALLILDPDGVERRSRNRLRRRQYHAKGANFIWHLDGYDKLKPYGFCIHGCIDGYSRRIMWLEVGLFMFGLVGAGDLPFACTSKGLWSTESADLSSSSLAISSRLPDIPGYLYTCLVTAGSADKLLRVRVKKRALLPGSLHVNIYAPPHWENTGHLTTPPTGFLYPSQKYICLPTPPSLGTHTQRYVTFSGTPGLEFTADIDTAKNTLQLGKTVNFTISRYSEVIFQYTPDFDDHQLAITTYSEDEPGASEDAFLAVSSFCHRVTREEHNVISKTEPLMFLTFQKQGRIVLSKVSRPRVQQNDTIYIGVYMTTKNNETKSVNIVLHKTFSYDYTTPMCSLFFVSLFGGIFVAVWALLCFREPLTLIDDAAMLSTSTLEISSRARWKGALCGNTENSGELEPLIRTPRSTGHGVLSAMLKVLKYHWLGFGPKTFSYITCIVGSVLLIGAFQFVYENWFLMSVEGNRDKCFYNEFCYRVSTLTNIPFNLMISNLAYMIHGLVLALSVLVMEAELYVQAEKTAEVATAGGASREAPPGREALPHHTLVCPCPEAHLPQLTVPRYELSSRQLASRLYARAYKRKYCFTIGYAFAWALLFEGLFSLTYHLGPTEGTFSVDSAFMLGIAGLHMLSLYNGFFAERCSVEEGISNPIEATCFFLVAIVPLFALNYLGSVYKQTGQTGTTPEDRRLPDWVKVLFILLLITWCIFMFIWALLKLFYTSFRNGTIFATNENIVKVVIFCLAVIVSCVLCPILFLPDISNMFLFGAIAASMFSVVGKIIIKFGYSYIHFMTSPRRVLRVFQALYIVVFLATMATALYMFLGVPTSDKTLSPAKSRNLNKECTLFGFFGAHDIWHILSSFALLMGAFLVIFISE</sequence>
<evidence type="ECO:0000256" key="6">
    <source>
        <dbReference type="ARBA" id="ARBA00023136"/>
    </source>
</evidence>
<dbReference type="PhylomeDB" id="A7SIM6"/>
<evidence type="ECO:0000313" key="11">
    <source>
        <dbReference type="Proteomes" id="UP000001593"/>
    </source>
</evidence>
<dbReference type="EMBL" id="DS469670">
    <property type="protein sequence ID" value="EDO36434.1"/>
    <property type="molecule type" value="Genomic_DNA"/>
</dbReference>
<protein>
    <recommendedName>
        <fullName evidence="9">Integrase core domain-containing protein</fullName>
    </recommendedName>
</protein>
<feature type="transmembrane region" description="Helical" evidence="8">
    <location>
        <begin position="718"/>
        <end position="737"/>
    </location>
</feature>
<feature type="domain" description="Integrase core" evidence="9">
    <location>
        <begin position="125"/>
        <end position="165"/>
    </location>
</feature>
<evidence type="ECO:0000256" key="1">
    <source>
        <dbReference type="ARBA" id="ARBA00004141"/>
    </source>
</evidence>
<proteinExistence type="inferred from homology"/>
<keyword evidence="7" id="KW-0325">Glycoprotein</keyword>
<dbReference type="PANTHER" id="PTHR46791">
    <property type="entry name" value="EXPRESSED PROTEIN"/>
    <property type="match status" value="1"/>
</dbReference>
<feature type="transmembrane region" description="Helical" evidence="8">
    <location>
        <begin position="951"/>
        <end position="970"/>
    </location>
</feature>
<feature type="transmembrane region" description="Helical" evidence="8">
    <location>
        <begin position="900"/>
        <end position="919"/>
    </location>
</feature>
<dbReference type="eggNOG" id="ENOG502SMUQ">
    <property type="taxonomic scope" value="Eukaryota"/>
</dbReference>
<dbReference type="HOGENOM" id="CLU_305306_0_0_1"/>
<reference evidence="10 11" key="1">
    <citation type="journal article" date="2007" name="Science">
        <title>Sea anemone genome reveals ancestral eumetazoan gene repertoire and genomic organization.</title>
        <authorList>
            <person name="Putnam N.H."/>
            <person name="Srivastava M."/>
            <person name="Hellsten U."/>
            <person name="Dirks B."/>
            <person name="Chapman J."/>
            <person name="Salamov A."/>
            <person name="Terry A."/>
            <person name="Shapiro H."/>
            <person name="Lindquist E."/>
            <person name="Kapitonov V.V."/>
            <person name="Jurka J."/>
            <person name="Genikhovich G."/>
            <person name="Grigoriev I.V."/>
            <person name="Lucas S.M."/>
            <person name="Steele R.E."/>
            <person name="Finnerty J.R."/>
            <person name="Technau U."/>
            <person name="Martindale M.Q."/>
            <person name="Rokhsar D.S."/>
        </authorList>
    </citation>
    <scope>NUCLEOTIDE SEQUENCE [LARGE SCALE GENOMIC DNA]</scope>
    <source>
        <strain evidence="11">CH2 X CH6</strain>
    </source>
</reference>
<evidence type="ECO:0000313" key="10">
    <source>
        <dbReference type="EMBL" id="EDO36434.1"/>
    </source>
</evidence>
<feature type="transmembrane region" description="Helical" evidence="8">
    <location>
        <begin position="441"/>
        <end position="460"/>
    </location>
</feature>
<evidence type="ECO:0000256" key="4">
    <source>
        <dbReference type="ARBA" id="ARBA00022729"/>
    </source>
</evidence>
<keyword evidence="6 8" id="KW-0472">Membrane</keyword>
<feature type="transmembrane region" description="Helical" evidence="8">
    <location>
        <begin position="682"/>
        <end position="706"/>
    </location>
</feature>
<accession>A7SIM6</accession>
<dbReference type="InterPro" id="IPR058913">
    <property type="entry name" value="Integrase_dom_put"/>
</dbReference>
<feature type="transmembrane region" description="Helical" evidence="8">
    <location>
        <begin position="833"/>
        <end position="854"/>
    </location>
</feature>
<feature type="transmembrane region" description="Helical" evidence="8">
    <location>
        <begin position="860"/>
        <end position="879"/>
    </location>
</feature>
<keyword evidence="5 8" id="KW-1133">Transmembrane helix</keyword>
<feature type="transmembrane region" description="Helical" evidence="8">
    <location>
        <begin position="791"/>
        <end position="813"/>
    </location>
</feature>
<dbReference type="OMA" id="MEAELYV"/>
<evidence type="ECO:0000256" key="3">
    <source>
        <dbReference type="ARBA" id="ARBA00022692"/>
    </source>
</evidence>
<dbReference type="Pfam" id="PF13965">
    <property type="entry name" value="SID-1_RNA_chan"/>
    <property type="match status" value="1"/>
</dbReference>
<evidence type="ECO:0000256" key="8">
    <source>
        <dbReference type="SAM" id="Phobius"/>
    </source>
</evidence>
<feature type="transmembrane region" description="Helical" evidence="8">
    <location>
        <begin position="749"/>
        <end position="771"/>
    </location>
</feature>
<comment type="subcellular location">
    <subcellularLocation>
        <location evidence="1">Membrane</location>
        <topology evidence="1">Multi-pass membrane protein</topology>
    </subcellularLocation>
</comment>
<evidence type="ECO:0000256" key="2">
    <source>
        <dbReference type="ARBA" id="ARBA00006618"/>
    </source>
</evidence>
<evidence type="ECO:0000256" key="7">
    <source>
        <dbReference type="ARBA" id="ARBA00023180"/>
    </source>
</evidence>
<dbReference type="AlphaFoldDB" id="A7SIM6"/>
<evidence type="ECO:0000256" key="5">
    <source>
        <dbReference type="ARBA" id="ARBA00022989"/>
    </source>
</evidence>
<dbReference type="InterPro" id="IPR025958">
    <property type="entry name" value="SID1_TM_fam"/>
</dbReference>
<dbReference type="PANTHER" id="PTHR46791:SF13">
    <property type="entry name" value="CLR5 DOMAIN-CONTAINING PROTEIN"/>
    <property type="match status" value="1"/>
</dbReference>
<name>A7SIM6_NEMVE</name>
<keyword evidence="4" id="KW-0732">Signal</keyword>
<gene>
    <name evidence="10" type="ORF">NEMVEDRAFT_v1g212854</name>
</gene>
<dbReference type="Pfam" id="PF24764">
    <property type="entry name" value="rva_4"/>
    <property type="match status" value="1"/>
</dbReference>
<dbReference type="GO" id="GO:0016020">
    <property type="term" value="C:membrane"/>
    <property type="evidence" value="ECO:0007669"/>
    <property type="project" value="UniProtKB-SubCell"/>
</dbReference>
<keyword evidence="11" id="KW-1185">Reference proteome</keyword>